<sequence>MKQFVSQAMPNPFIGVGLRHPHYEQSLSHNTAETPIDFVEIHAENFFADGGISIALLEDVCEKYALSVHGTSLGLGSAVAVPNEVLEKFARLIQISQPAFVSEHLCFNRARLNEKVVHTGDLLPIPYNIESLKNIVSHIQQVQDKIRRPILIENLSAYLSPEQISPESLDSMSEVEFLVEMCSRAGCGLLLDLNNLIVNALNQDIAMPIEHILSNIRQLPSDYVGEIHLAGYTEQGVNGFIVDDHGAAVSNQCWDLYTETIALFGNKPTLIEWDTQLPDWYELVAQTEIARSKASI</sequence>
<reference evidence="1" key="1">
    <citation type="journal article" date="2014" name="Int. J. Syst. Evol. Microbiol.">
        <title>Complete genome sequence of Corynebacterium casei LMG S-19264T (=DSM 44701T), isolated from a smear-ripened cheese.</title>
        <authorList>
            <consortium name="US DOE Joint Genome Institute (JGI-PGF)"/>
            <person name="Walter F."/>
            <person name="Albersmeier A."/>
            <person name="Kalinowski J."/>
            <person name="Ruckert C."/>
        </authorList>
    </citation>
    <scope>NUCLEOTIDE SEQUENCE</scope>
    <source>
        <strain evidence="1">NBRC 110023</strain>
    </source>
</reference>
<evidence type="ECO:0000313" key="2">
    <source>
        <dbReference type="Proteomes" id="UP001156601"/>
    </source>
</evidence>
<organism evidence="1 2">
    <name type="scientific">Agaribacter marinus</name>
    <dbReference type="NCBI Taxonomy" id="1431249"/>
    <lineage>
        <taxon>Bacteria</taxon>
        <taxon>Pseudomonadati</taxon>
        <taxon>Pseudomonadota</taxon>
        <taxon>Gammaproteobacteria</taxon>
        <taxon>Alteromonadales</taxon>
        <taxon>Alteromonadaceae</taxon>
        <taxon>Agaribacter</taxon>
    </lineage>
</organism>
<dbReference type="Gene3D" id="3.20.20.150">
    <property type="entry name" value="Divalent-metal-dependent TIM barrel enzymes"/>
    <property type="match status" value="1"/>
</dbReference>
<gene>
    <name evidence="1" type="ORF">GCM10007852_18750</name>
</gene>
<protein>
    <submittedName>
        <fullName evidence="1">UPF0276 protein</fullName>
    </submittedName>
</protein>
<evidence type="ECO:0000313" key="1">
    <source>
        <dbReference type="EMBL" id="GLR70967.1"/>
    </source>
</evidence>
<comment type="caution">
    <text evidence="1">The sequence shown here is derived from an EMBL/GenBank/DDBJ whole genome shotgun (WGS) entry which is preliminary data.</text>
</comment>
<dbReference type="Proteomes" id="UP001156601">
    <property type="component" value="Unassembled WGS sequence"/>
</dbReference>
<dbReference type="EMBL" id="BSOT01000005">
    <property type="protein sequence ID" value="GLR70967.1"/>
    <property type="molecule type" value="Genomic_DNA"/>
</dbReference>
<dbReference type="InterPro" id="IPR036237">
    <property type="entry name" value="Xyl_isomerase-like_sf"/>
</dbReference>
<dbReference type="SUPFAM" id="SSF51658">
    <property type="entry name" value="Xylose isomerase-like"/>
    <property type="match status" value="1"/>
</dbReference>
<dbReference type="Pfam" id="PF05114">
    <property type="entry name" value="MbnB_TglH_ChrH"/>
    <property type="match status" value="1"/>
</dbReference>
<reference evidence="1" key="2">
    <citation type="submission" date="2023-01" db="EMBL/GenBank/DDBJ databases">
        <title>Draft genome sequence of Agaribacter marinus strain NBRC 110023.</title>
        <authorList>
            <person name="Sun Q."/>
            <person name="Mori K."/>
        </authorList>
    </citation>
    <scope>NUCLEOTIDE SEQUENCE</scope>
    <source>
        <strain evidence="1">NBRC 110023</strain>
    </source>
</reference>
<dbReference type="PANTHER" id="PTHR42194">
    <property type="entry name" value="UPF0276 PROTEIN HI_1600"/>
    <property type="match status" value="1"/>
</dbReference>
<name>A0AA37WIF9_9ALTE</name>
<dbReference type="InterPro" id="IPR007801">
    <property type="entry name" value="MbnB/TglH/ChrH"/>
</dbReference>
<dbReference type="AlphaFoldDB" id="A0AA37WIF9"/>
<accession>A0AA37WIF9</accession>
<keyword evidence="2" id="KW-1185">Reference proteome</keyword>
<proteinExistence type="predicted"/>
<dbReference type="NCBIfam" id="NF003818">
    <property type="entry name" value="PRK05409.1"/>
    <property type="match status" value="1"/>
</dbReference>
<dbReference type="RefSeq" id="WP_284217241.1">
    <property type="nucleotide sequence ID" value="NZ_BSOT01000005.1"/>
</dbReference>
<dbReference type="PANTHER" id="PTHR42194:SF1">
    <property type="entry name" value="UPF0276 PROTEIN HI_1600"/>
    <property type="match status" value="1"/>
</dbReference>